<evidence type="ECO:0000256" key="10">
    <source>
        <dbReference type="ARBA" id="ARBA00023170"/>
    </source>
</evidence>
<evidence type="ECO:0000256" key="1">
    <source>
        <dbReference type="ARBA" id="ARBA00004251"/>
    </source>
</evidence>
<dbReference type="SUPFAM" id="SSF52058">
    <property type="entry name" value="L domain-like"/>
    <property type="match status" value="2"/>
</dbReference>
<dbReference type="FunFam" id="3.80.10.10:FF:000095">
    <property type="entry name" value="LRR receptor-like serine/threonine-protein kinase GSO1"/>
    <property type="match status" value="1"/>
</dbReference>
<feature type="domain" description="Leucine-rich repeat-containing N-terminal plant-type" evidence="12">
    <location>
        <begin position="4"/>
        <end position="24"/>
    </location>
</feature>
<dbReference type="InterPro" id="IPR046956">
    <property type="entry name" value="RLP23-like"/>
</dbReference>
<dbReference type="Pfam" id="PF08263">
    <property type="entry name" value="LRRNT_2"/>
    <property type="match status" value="1"/>
</dbReference>
<dbReference type="Pfam" id="PF13855">
    <property type="entry name" value="LRR_8"/>
    <property type="match status" value="2"/>
</dbReference>
<dbReference type="GO" id="GO:0016301">
    <property type="term" value="F:kinase activity"/>
    <property type="evidence" value="ECO:0007669"/>
    <property type="project" value="UniProtKB-KW"/>
</dbReference>
<reference evidence="13" key="1">
    <citation type="journal article" date="2023" name="Science">
        <title>Elucidation of the pathway for biosynthesis of saponin adjuvants from the soapbark tree.</title>
        <authorList>
            <person name="Reed J."/>
            <person name="Orme A."/>
            <person name="El-Demerdash A."/>
            <person name="Owen C."/>
            <person name="Martin L.B.B."/>
            <person name="Misra R.C."/>
            <person name="Kikuchi S."/>
            <person name="Rejzek M."/>
            <person name="Martin A.C."/>
            <person name="Harkess A."/>
            <person name="Leebens-Mack J."/>
            <person name="Louveau T."/>
            <person name="Stephenson M.J."/>
            <person name="Osbourn A."/>
        </authorList>
    </citation>
    <scope>NUCLEOTIDE SEQUENCE</scope>
    <source>
        <strain evidence="13">S10</strain>
    </source>
</reference>
<evidence type="ECO:0000313" key="13">
    <source>
        <dbReference type="EMBL" id="KAJ7949770.1"/>
    </source>
</evidence>
<keyword evidence="8" id="KW-1133">Transmembrane helix</keyword>
<dbReference type="PANTHER" id="PTHR48063">
    <property type="entry name" value="LRR RECEPTOR-LIKE KINASE"/>
    <property type="match status" value="1"/>
</dbReference>
<gene>
    <name evidence="13" type="ORF">O6P43_030069</name>
</gene>
<evidence type="ECO:0000259" key="12">
    <source>
        <dbReference type="Pfam" id="PF08263"/>
    </source>
</evidence>
<keyword evidence="5" id="KW-0812">Transmembrane</keyword>
<keyword evidence="13" id="KW-0808">Transferase</keyword>
<organism evidence="13 14">
    <name type="scientific">Quillaja saponaria</name>
    <name type="common">Soap bark tree</name>
    <dbReference type="NCBI Taxonomy" id="32244"/>
    <lineage>
        <taxon>Eukaryota</taxon>
        <taxon>Viridiplantae</taxon>
        <taxon>Streptophyta</taxon>
        <taxon>Embryophyta</taxon>
        <taxon>Tracheophyta</taxon>
        <taxon>Spermatophyta</taxon>
        <taxon>Magnoliopsida</taxon>
        <taxon>eudicotyledons</taxon>
        <taxon>Gunneridae</taxon>
        <taxon>Pentapetalae</taxon>
        <taxon>rosids</taxon>
        <taxon>fabids</taxon>
        <taxon>Fabales</taxon>
        <taxon>Quillajaceae</taxon>
        <taxon>Quillaja</taxon>
    </lineage>
</organism>
<evidence type="ECO:0000256" key="3">
    <source>
        <dbReference type="ARBA" id="ARBA00022475"/>
    </source>
</evidence>
<comment type="caution">
    <text evidence="13">The sequence shown here is derived from an EMBL/GenBank/DDBJ whole genome shotgun (WGS) entry which is preliminary data.</text>
</comment>
<dbReference type="InterPro" id="IPR032675">
    <property type="entry name" value="LRR_dom_sf"/>
</dbReference>
<evidence type="ECO:0000256" key="11">
    <source>
        <dbReference type="ARBA" id="ARBA00023180"/>
    </source>
</evidence>
<evidence type="ECO:0000256" key="2">
    <source>
        <dbReference type="ARBA" id="ARBA00009592"/>
    </source>
</evidence>
<keyword evidence="11" id="KW-0325">Glycoprotein</keyword>
<keyword evidence="10 13" id="KW-0675">Receptor</keyword>
<dbReference type="Gene3D" id="3.80.10.10">
    <property type="entry name" value="Ribonuclease Inhibitor"/>
    <property type="match status" value="3"/>
</dbReference>
<evidence type="ECO:0000256" key="5">
    <source>
        <dbReference type="ARBA" id="ARBA00022692"/>
    </source>
</evidence>
<keyword evidence="14" id="KW-1185">Reference proteome</keyword>
<dbReference type="FunFam" id="3.80.10.10:FF:000299">
    <property type="entry name" value="Piriformospora indica-insensitive protein 2"/>
    <property type="match status" value="1"/>
</dbReference>
<keyword evidence="3" id="KW-1003">Cell membrane</keyword>
<dbReference type="InterPro" id="IPR003591">
    <property type="entry name" value="Leu-rich_rpt_typical-subtyp"/>
</dbReference>
<evidence type="ECO:0000256" key="7">
    <source>
        <dbReference type="ARBA" id="ARBA00022737"/>
    </source>
</evidence>
<accession>A0AAD7PCG6</accession>
<evidence type="ECO:0000256" key="4">
    <source>
        <dbReference type="ARBA" id="ARBA00022614"/>
    </source>
</evidence>
<dbReference type="InterPro" id="IPR013210">
    <property type="entry name" value="LRR_N_plant-typ"/>
</dbReference>
<dbReference type="SMART" id="SM00365">
    <property type="entry name" value="LRR_SD22"/>
    <property type="match status" value="3"/>
</dbReference>
<dbReference type="Pfam" id="PF00560">
    <property type="entry name" value="LRR_1"/>
    <property type="match status" value="5"/>
</dbReference>
<proteinExistence type="inferred from homology"/>
<keyword evidence="6" id="KW-0732">Signal</keyword>
<evidence type="ECO:0000313" key="14">
    <source>
        <dbReference type="Proteomes" id="UP001163823"/>
    </source>
</evidence>
<keyword evidence="4" id="KW-0433">Leucine-rich repeat</keyword>
<dbReference type="SMART" id="SM00369">
    <property type="entry name" value="LRR_TYP"/>
    <property type="match status" value="6"/>
</dbReference>
<evidence type="ECO:0000256" key="8">
    <source>
        <dbReference type="ARBA" id="ARBA00022989"/>
    </source>
</evidence>
<comment type="subcellular location">
    <subcellularLocation>
        <location evidence="1">Cell membrane</location>
        <topology evidence="1">Single-pass type I membrane protein</topology>
    </subcellularLocation>
</comment>
<keyword evidence="9" id="KW-0472">Membrane</keyword>
<dbReference type="GO" id="GO:0005886">
    <property type="term" value="C:plasma membrane"/>
    <property type="evidence" value="ECO:0007669"/>
    <property type="project" value="UniProtKB-SubCell"/>
</dbReference>
<sequence length="648" mass="73133">MNGLSSWPASNQQDCCKWKGVHCNNHTGRVTQLFLGNTYHPQLDDCSFEGQGYPGHTLGGEISSSLLELEFLTYLNLSFNDFNGTQIPSFLGSIKSLTHLDLNHAGFSGLIPHQLGNLSNLHFLNLRSRYSLQADNLYWMSNLLPLKYLDLTYVYVRRYEHSSWLQVLSVLPSTITELHLRGCRLLSIMVPYHMYATVANFTSLRVLNLYSNQLNDELMRVLSNISTRLELLKLSSNFLQGEIPNAILNFQNLKELKLDDNEFIGQIPEFLGTLKNLEYLDLGYNSLTGPIPTSLANLSSLRVLDLGANKLNGTIPKSLRLITESVAISVWENSLEGPIEESFFFQALKIRGNFNVFYKFLPQCESKYLGSSIPTYIYCHGFLQNGSEISFMASIPKVSAGVMDIKFRNFRHGSKLSIANNSISGSISHFQCERMSIGLKLKVLDVSNNFLSGELGNCWTQWKSLSHLNLGRNNLFGEIPDSIGYLYKLESLHLNLNRFSGHIPSSLRNCSQLKLLDVGENKFSGTVPLWIWEMRRLQILRLRSNEFKGSLHQNICQLSHLIVLDLANNSLAGTIPKCLNKIKAMAIGDSPDDLGYDFDSESYEENLKLVPKGDELEYQKNLGLVRIIDLSVTDCVEQFLLRLQVLSV</sequence>
<evidence type="ECO:0000256" key="9">
    <source>
        <dbReference type="ARBA" id="ARBA00023136"/>
    </source>
</evidence>
<dbReference type="Proteomes" id="UP001163823">
    <property type="component" value="Chromosome 12"/>
</dbReference>
<dbReference type="KEGG" id="qsa:O6P43_030069"/>
<dbReference type="PANTHER" id="PTHR48063:SF98">
    <property type="entry name" value="LRR RECEPTOR-LIKE SERINE_THREONINE-PROTEIN KINASE FLS2"/>
    <property type="match status" value="1"/>
</dbReference>
<keyword evidence="13" id="KW-0418">Kinase</keyword>
<dbReference type="EMBL" id="JARAOO010000012">
    <property type="protein sequence ID" value="KAJ7949770.1"/>
    <property type="molecule type" value="Genomic_DNA"/>
</dbReference>
<dbReference type="InterPro" id="IPR001611">
    <property type="entry name" value="Leu-rich_rpt"/>
</dbReference>
<comment type="similarity">
    <text evidence="2">Belongs to the RLP family.</text>
</comment>
<keyword evidence="7" id="KW-0677">Repeat</keyword>
<protein>
    <submittedName>
        <fullName evidence="13">Leucine-rich repeat receptor protein kinase</fullName>
    </submittedName>
</protein>
<dbReference type="AlphaFoldDB" id="A0AAD7PCG6"/>
<name>A0AAD7PCG6_QUISA</name>
<evidence type="ECO:0000256" key="6">
    <source>
        <dbReference type="ARBA" id="ARBA00022729"/>
    </source>
</evidence>